<dbReference type="Proteomes" id="UP000239504">
    <property type="component" value="Unassembled WGS sequence"/>
</dbReference>
<comment type="caution">
    <text evidence="4">The sequence shown here is derived from an EMBL/GenBank/DDBJ whole genome shotgun (WGS) entry which is preliminary data.</text>
</comment>
<reference evidence="4 5" key="1">
    <citation type="submission" date="2017-12" db="EMBL/GenBank/DDBJ databases">
        <authorList>
            <person name="Hurst M.R.H."/>
        </authorList>
    </citation>
    <scope>NUCLEOTIDE SEQUENCE [LARGE SCALE GENOMIC DNA]</scope>
    <source>
        <strain evidence="4 5">SY-3-19</strain>
    </source>
</reference>
<name>A0A2S7K2W6_9PROT</name>
<dbReference type="Pfam" id="PF04773">
    <property type="entry name" value="FecR"/>
    <property type="match status" value="1"/>
</dbReference>
<dbReference type="OrthoDB" id="6038785at2"/>
<organism evidence="4 5">
    <name type="scientific">Hyphococcus luteus</name>
    <dbReference type="NCBI Taxonomy" id="2058213"/>
    <lineage>
        <taxon>Bacteria</taxon>
        <taxon>Pseudomonadati</taxon>
        <taxon>Pseudomonadota</taxon>
        <taxon>Alphaproteobacteria</taxon>
        <taxon>Parvularculales</taxon>
        <taxon>Parvularculaceae</taxon>
        <taxon>Hyphococcus</taxon>
    </lineage>
</organism>
<dbReference type="AlphaFoldDB" id="A0A2S7K2W6"/>
<evidence type="ECO:0000256" key="2">
    <source>
        <dbReference type="SAM" id="SignalP"/>
    </source>
</evidence>
<dbReference type="RefSeq" id="WP_104830966.1">
    <property type="nucleotide sequence ID" value="NZ_PJCH01000011.1"/>
</dbReference>
<dbReference type="InterPro" id="IPR006860">
    <property type="entry name" value="FecR"/>
</dbReference>
<gene>
    <name evidence="4" type="ORF">CW354_15330</name>
</gene>
<evidence type="ECO:0000313" key="4">
    <source>
        <dbReference type="EMBL" id="PQA86849.1"/>
    </source>
</evidence>
<keyword evidence="5" id="KW-1185">Reference proteome</keyword>
<evidence type="ECO:0000313" key="5">
    <source>
        <dbReference type="Proteomes" id="UP000239504"/>
    </source>
</evidence>
<protein>
    <recommendedName>
        <fullName evidence="3">FecR protein domain-containing protein</fullName>
    </recommendedName>
</protein>
<evidence type="ECO:0000259" key="3">
    <source>
        <dbReference type="Pfam" id="PF04773"/>
    </source>
</evidence>
<feature type="domain" description="FecR protein" evidence="3">
    <location>
        <begin position="75"/>
        <end position="175"/>
    </location>
</feature>
<evidence type="ECO:0000256" key="1">
    <source>
        <dbReference type="SAM" id="MobiDB-lite"/>
    </source>
</evidence>
<feature type="compositionally biased region" description="Basic and acidic residues" evidence="1">
    <location>
        <begin position="265"/>
        <end position="276"/>
    </location>
</feature>
<sequence length="805" mass="84080">MTKRISMLTLKAAASAAVLALAPFGAEAAECFDRDTNDPKAGNATAVVGPAVDVERLNRENAFRPSSGADMFTGDTVRTGDASHLQLKLCDWSTYTFSPNSESAINEFFDAQGAGRRRVINFFRGGFRFSSGRDTEPGSTEVEIQESGVTMGVRGTNVILVELDGYVYALLEGPVRDNSGLAPKGLVEFWTDGNREAIEAVLKRSGFAVRIGPDGVSEPFRADDELLRRIYEAFVPVIPESEGSAFDYAGDPLNNSGQGAQEGDDERRYAENKNEKNDEDTENKPEQPSVGDDDAPPPPPPPPPPPVTIPVGDILPLDVLDDFADAQTNNPDGVLFAVAPAQIDNGTSIEDGVVIFQIHVDWASRTIAPEALASFARFDGTVTDPDDLTQRNFSGFTGGGAAFEDGYLNALFDSAGVPFSAGDNDLAVYMTPTYNLTIRQGENDTVTADVSIDYSDVDAQNNNIALTGGADDLMFTPGEGDLAYFTTPLGFALSITELDGLSGAGTTLVTGFSTNVISTLGTPTPLTGVSYVQLEIDFDNRTVGGGSSFLAVSAAADAAIGGENTVQYVALDQAASFDSGLFGLAFHTLASISSDPNALKGQAIIGDGDGLEADIAAIVSDDAGNHLYTEVGAFQDSGVPPLSTIAELEALAGSLGAGTYHFDGTAAGRGFAGYAAIERANGTFSSGDAEAEIDINFANRTVGGGESYVSVAIDDTFNNFNLDIFENLSAVSFDDAAGGQGVFGFGADDFSGTNIENALFLIRDGNGGAGENADIYFNFNDGAGGEGTGQIELMPRVPGATPPPL</sequence>
<dbReference type="SUPFAM" id="SSF101447">
    <property type="entry name" value="Formin homology 2 domain (FH2 domain)"/>
    <property type="match status" value="1"/>
</dbReference>
<dbReference type="EMBL" id="PJCH01000011">
    <property type="protein sequence ID" value="PQA86849.1"/>
    <property type="molecule type" value="Genomic_DNA"/>
</dbReference>
<feature type="signal peptide" evidence="2">
    <location>
        <begin position="1"/>
        <end position="28"/>
    </location>
</feature>
<feature type="region of interest" description="Disordered" evidence="1">
    <location>
        <begin position="242"/>
        <end position="313"/>
    </location>
</feature>
<proteinExistence type="predicted"/>
<feature type="chain" id="PRO_5015785377" description="FecR protein domain-containing protein" evidence="2">
    <location>
        <begin position="29"/>
        <end position="805"/>
    </location>
</feature>
<keyword evidence="2" id="KW-0732">Signal</keyword>
<accession>A0A2S7K2W6</accession>
<feature type="compositionally biased region" description="Pro residues" evidence="1">
    <location>
        <begin position="296"/>
        <end position="308"/>
    </location>
</feature>